<dbReference type="RefSeq" id="WP_149615437.1">
    <property type="nucleotide sequence ID" value="NZ_CP027665.1"/>
</dbReference>
<gene>
    <name evidence="1" type="ORF">C6Y53_02000</name>
</gene>
<evidence type="ECO:0000313" key="1">
    <source>
        <dbReference type="EMBL" id="AVO36591.2"/>
    </source>
</evidence>
<proteinExistence type="predicted"/>
<evidence type="ECO:0000313" key="2">
    <source>
        <dbReference type="Proteomes" id="UP000237655"/>
    </source>
</evidence>
<dbReference type="EMBL" id="CP027665">
    <property type="protein sequence ID" value="AVO36591.2"/>
    <property type="molecule type" value="Genomic_DNA"/>
</dbReference>
<dbReference type="KEGG" id="thas:C6Y53_02000"/>
<reference evidence="2" key="1">
    <citation type="submission" date="2018-03" db="EMBL/GenBank/DDBJ databases">
        <title>Genomic analysis of the strain SH-1 isolated from shrimp intestine.</title>
        <authorList>
            <person name="Kim Y.-S."/>
            <person name="Kim S.-E."/>
            <person name="Kim K.-H."/>
        </authorList>
    </citation>
    <scope>NUCLEOTIDE SEQUENCE [LARGE SCALE GENOMIC DNA]</scope>
    <source>
        <strain evidence="2">SH-1</strain>
    </source>
</reference>
<name>A0A2S0MLE9_9RHOB</name>
<organism evidence="1 2">
    <name type="scientific">Pukyongiella litopenaei</name>
    <dbReference type="NCBI Taxonomy" id="2605946"/>
    <lineage>
        <taxon>Bacteria</taxon>
        <taxon>Pseudomonadati</taxon>
        <taxon>Pseudomonadota</taxon>
        <taxon>Alphaproteobacteria</taxon>
        <taxon>Rhodobacterales</taxon>
        <taxon>Paracoccaceae</taxon>
        <taxon>Pukyongiella</taxon>
    </lineage>
</organism>
<protein>
    <submittedName>
        <fullName evidence="1">Uncharacterized protein</fullName>
    </submittedName>
</protein>
<sequence>MALAGDVEAQAQAGEVSVVGEYDGEETYFADGVATARPALPEITATGQGWSFASQPPAGIMARTDSRLYAEPVEITAQEVHLGEAVALRVYLDAPWPYLDAEFDLTGDATSEPPGAQVIAPTLTAQDAARSDMILTPQQLLTGLVADGWITAAEGLAWAEGNGLPAAATTLIASMPASEQFAAQVRLLRMETIRRTDPLVIALAYAEGKTDTDIDTFFTTHAA</sequence>
<dbReference type="Proteomes" id="UP000237655">
    <property type="component" value="Chromosome"/>
</dbReference>
<accession>A0A2S0MLE9</accession>
<keyword evidence="2" id="KW-1185">Reference proteome</keyword>
<dbReference type="AlphaFoldDB" id="A0A2S0MLE9"/>